<dbReference type="STRING" id="933084.A0A067Q7Y9"/>
<dbReference type="HOGENOM" id="CLU_1026972_0_0_1"/>
<protein>
    <submittedName>
        <fullName evidence="1">Uncharacterized protein</fullName>
    </submittedName>
</protein>
<evidence type="ECO:0000313" key="2">
    <source>
        <dbReference type="Proteomes" id="UP000027265"/>
    </source>
</evidence>
<name>A0A067Q7Y9_9AGAM</name>
<reference evidence="2" key="1">
    <citation type="journal article" date="2014" name="Proc. Natl. Acad. Sci. U.S.A.">
        <title>Extensive sampling of basidiomycete genomes demonstrates inadequacy of the white-rot/brown-rot paradigm for wood decay fungi.</title>
        <authorList>
            <person name="Riley R."/>
            <person name="Salamov A.A."/>
            <person name="Brown D.W."/>
            <person name="Nagy L.G."/>
            <person name="Floudas D."/>
            <person name="Held B.W."/>
            <person name="Levasseur A."/>
            <person name="Lombard V."/>
            <person name="Morin E."/>
            <person name="Otillar R."/>
            <person name="Lindquist E.A."/>
            <person name="Sun H."/>
            <person name="LaButti K.M."/>
            <person name="Schmutz J."/>
            <person name="Jabbour D."/>
            <person name="Luo H."/>
            <person name="Baker S.E."/>
            <person name="Pisabarro A.G."/>
            <person name="Walton J.D."/>
            <person name="Blanchette R.A."/>
            <person name="Henrissat B."/>
            <person name="Martin F."/>
            <person name="Cullen D."/>
            <person name="Hibbett D.S."/>
            <person name="Grigoriev I.V."/>
        </authorList>
    </citation>
    <scope>NUCLEOTIDE SEQUENCE [LARGE SCALE GENOMIC DNA]</scope>
    <source>
        <strain evidence="2">MUCL 33604</strain>
    </source>
</reference>
<evidence type="ECO:0000313" key="1">
    <source>
        <dbReference type="EMBL" id="KDQ63079.1"/>
    </source>
</evidence>
<proteinExistence type="predicted"/>
<dbReference type="Gene3D" id="2.100.10.50">
    <property type="match status" value="1"/>
</dbReference>
<dbReference type="EMBL" id="KL197710">
    <property type="protein sequence ID" value="KDQ63079.1"/>
    <property type="molecule type" value="Genomic_DNA"/>
</dbReference>
<dbReference type="OrthoDB" id="1046782at2759"/>
<keyword evidence="2" id="KW-1185">Reference proteome</keyword>
<dbReference type="AlphaFoldDB" id="A0A067Q7Y9"/>
<sequence length="271" mass="29854">MTTDFNKARSGDYLYLVWKTLTVKSPTGTFVCGIQAVWGKHLTEAPRNAITDLIGSIDDVNDGYDGGHLWLVAQFADDPHSACTNFNFVAQGGKDDRYQSLTHDSARDFRYLVPRCDSLVGTKISAVRLLRSNVAQNSPPEGFDGLTGDINKGRSGAYLYLVWQTQTASLRYISGFKVIYGHSSSEEPAGALSEVNDKSRNINEGFGGLHVWVVVDEIADETLACTSFEVVTIDTAMQAYKTWLRVQEAIIATSSPSLIKEIHTRSHEFSC</sequence>
<accession>A0A067Q7Y9</accession>
<dbReference type="InParanoid" id="A0A067Q7Y9"/>
<dbReference type="Proteomes" id="UP000027265">
    <property type="component" value="Unassembled WGS sequence"/>
</dbReference>
<gene>
    <name evidence="1" type="ORF">JAAARDRAFT_53305</name>
</gene>
<organism evidence="1 2">
    <name type="scientific">Jaapia argillacea MUCL 33604</name>
    <dbReference type="NCBI Taxonomy" id="933084"/>
    <lineage>
        <taxon>Eukaryota</taxon>
        <taxon>Fungi</taxon>
        <taxon>Dikarya</taxon>
        <taxon>Basidiomycota</taxon>
        <taxon>Agaricomycotina</taxon>
        <taxon>Agaricomycetes</taxon>
        <taxon>Agaricomycetidae</taxon>
        <taxon>Jaapiales</taxon>
        <taxon>Jaapiaceae</taxon>
        <taxon>Jaapia</taxon>
    </lineage>
</organism>